<evidence type="ECO:0000313" key="2">
    <source>
        <dbReference type="EMBL" id="KAH7114506.1"/>
    </source>
</evidence>
<organism evidence="2 3">
    <name type="scientific">Dendryphion nanum</name>
    <dbReference type="NCBI Taxonomy" id="256645"/>
    <lineage>
        <taxon>Eukaryota</taxon>
        <taxon>Fungi</taxon>
        <taxon>Dikarya</taxon>
        <taxon>Ascomycota</taxon>
        <taxon>Pezizomycotina</taxon>
        <taxon>Dothideomycetes</taxon>
        <taxon>Pleosporomycetidae</taxon>
        <taxon>Pleosporales</taxon>
        <taxon>Torulaceae</taxon>
        <taxon>Dendryphion</taxon>
    </lineage>
</organism>
<reference evidence="2" key="1">
    <citation type="journal article" date="2021" name="Nat. Commun.">
        <title>Genetic determinants of endophytism in the Arabidopsis root mycobiome.</title>
        <authorList>
            <person name="Mesny F."/>
            <person name="Miyauchi S."/>
            <person name="Thiergart T."/>
            <person name="Pickel B."/>
            <person name="Atanasova L."/>
            <person name="Karlsson M."/>
            <person name="Huettel B."/>
            <person name="Barry K.W."/>
            <person name="Haridas S."/>
            <person name="Chen C."/>
            <person name="Bauer D."/>
            <person name="Andreopoulos W."/>
            <person name="Pangilinan J."/>
            <person name="LaButti K."/>
            <person name="Riley R."/>
            <person name="Lipzen A."/>
            <person name="Clum A."/>
            <person name="Drula E."/>
            <person name="Henrissat B."/>
            <person name="Kohler A."/>
            <person name="Grigoriev I.V."/>
            <person name="Martin F.M."/>
            <person name="Hacquard S."/>
        </authorList>
    </citation>
    <scope>NUCLEOTIDE SEQUENCE</scope>
    <source>
        <strain evidence="2">MPI-CAGE-CH-0243</strain>
    </source>
</reference>
<sequence length="213" mass="23208">MFVVVRVLGTSWGCSGGRGSLAQQEKAEDAQRARGCGYMNARLRRKGRGFARRGEGGGGALGGRTGRAHGQASWEKQPGRVCTVWYCRGPALPTYARQKAKPLQKAPSMDPKGTPPTPLPYPYPGRPHTLPGSWATGNGPWAMGAHSPAWDGRRLGREEPPDYCVLTLPCVVLRILCTCPIECIPYRLAGRQLFWVLGVTPSLQPPQQNKTFQ</sequence>
<feature type="region of interest" description="Disordered" evidence="1">
    <location>
        <begin position="47"/>
        <end position="72"/>
    </location>
</feature>
<keyword evidence="3" id="KW-1185">Reference proteome</keyword>
<dbReference type="EMBL" id="JAGMWT010000017">
    <property type="protein sequence ID" value="KAH7114506.1"/>
    <property type="molecule type" value="Genomic_DNA"/>
</dbReference>
<evidence type="ECO:0000313" key="3">
    <source>
        <dbReference type="Proteomes" id="UP000700596"/>
    </source>
</evidence>
<feature type="compositionally biased region" description="Gly residues" evidence="1">
    <location>
        <begin position="56"/>
        <end position="65"/>
    </location>
</feature>
<proteinExistence type="predicted"/>
<protein>
    <submittedName>
        <fullName evidence="2">Uncharacterized protein</fullName>
    </submittedName>
</protein>
<comment type="caution">
    <text evidence="2">The sequence shown here is derived from an EMBL/GenBank/DDBJ whole genome shotgun (WGS) entry which is preliminary data.</text>
</comment>
<accession>A0A9P9D8Z1</accession>
<dbReference type="AlphaFoldDB" id="A0A9P9D8Z1"/>
<gene>
    <name evidence="2" type="ORF">B0J11DRAFT_137909</name>
</gene>
<name>A0A9P9D8Z1_9PLEO</name>
<evidence type="ECO:0000256" key="1">
    <source>
        <dbReference type="SAM" id="MobiDB-lite"/>
    </source>
</evidence>
<feature type="region of interest" description="Disordered" evidence="1">
    <location>
        <begin position="98"/>
        <end position="117"/>
    </location>
</feature>
<dbReference type="Proteomes" id="UP000700596">
    <property type="component" value="Unassembled WGS sequence"/>
</dbReference>